<protein>
    <recommendedName>
        <fullName evidence="4">DUF1985 domain-containing protein</fullName>
    </recommendedName>
</protein>
<accession>A0ABD3C0U4</accession>
<evidence type="ECO:0000313" key="3">
    <source>
        <dbReference type="Proteomes" id="UP001632038"/>
    </source>
</evidence>
<feature type="region of interest" description="Disordered" evidence="1">
    <location>
        <begin position="360"/>
        <end position="426"/>
    </location>
</feature>
<proteinExistence type="predicted"/>
<dbReference type="EMBL" id="JAVIJP010000054">
    <property type="protein sequence ID" value="KAL3622981.1"/>
    <property type="molecule type" value="Genomic_DNA"/>
</dbReference>
<evidence type="ECO:0000256" key="1">
    <source>
        <dbReference type="SAM" id="MobiDB-lite"/>
    </source>
</evidence>
<reference evidence="3" key="1">
    <citation type="journal article" date="2024" name="IScience">
        <title>Strigolactones Initiate the Formation of Haustorium-like Structures in Castilleja.</title>
        <authorList>
            <person name="Buerger M."/>
            <person name="Peterson D."/>
            <person name="Chory J."/>
        </authorList>
    </citation>
    <scope>NUCLEOTIDE SEQUENCE [LARGE SCALE GENOMIC DNA]</scope>
</reference>
<organism evidence="2 3">
    <name type="scientific">Castilleja foliolosa</name>
    <dbReference type="NCBI Taxonomy" id="1961234"/>
    <lineage>
        <taxon>Eukaryota</taxon>
        <taxon>Viridiplantae</taxon>
        <taxon>Streptophyta</taxon>
        <taxon>Embryophyta</taxon>
        <taxon>Tracheophyta</taxon>
        <taxon>Spermatophyta</taxon>
        <taxon>Magnoliopsida</taxon>
        <taxon>eudicotyledons</taxon>
        <taxon>Gunneridae</taxon>
        <taxon>Pentapetalae</taxon>
        <taxon>asterids</taxon>
        <taxon>lamiids</taxon>
        <taxon>Lamiales</taxon>
        <taxon>Orobanchaceae</taxon>
        <taxon>Pedicularideae</taxon>
        <taxon>Castillejinae</taxon>
        <taxon>Castilleja</taxon>
    </lineage>
</organism>
<evidence type="ECO:0000313" key="2">
    <source>
        <dbReference type="EMBL" id="KAL3622981.1"/>
    </source>
</evidence>
<dbReference type="AlphaFoldDB" id="A0ABD3C0U4"/>
<dbReference type="PANTHER" id="PTHR48449:SF1">
    <property type="entry name" value="DUF1985 DOMAIN-CONTAINING PROTEIN"/>
    <property type="match status" value="1"/>
</dbReference>
<dbReference type="PANTHER" id="PTHR48449">
    <property type="entry name" value="DUF1985 DOMAIN-CONTAINING PROTEIN"/>
    <property type="match status" value="1"/>
</dbReference>
<feature type="compositionally biased region" description="Basic and acidic residues" evidence="1">
    <location>
        <begin position="401"/>
        <end position="415"/>
    </location>
</feature>
<feature type="compositionally biased region" description="Pro residues" evidence="1">
    <location>
        <begin position="365"/>
        <end position="386"/>
    </location>
</feature>
<feature type="compositionally biased region" description="Low complexity" evidence="1">
    <location>
        <begin position="387"/>
        <end position="400"/>
    </location>
</feature>
<name>A0ABD3C0U4_9LAMI</name>
<dbReference type="Proteomes" id="UP001632038">
    <property type="component" value="Unassembled WGS sequence"/>
</dbReference>
<keyword evidence="3" id="KW-1185">Reference proteome</keyword>
<comment type="caution">
    <text evidence="2">The sequence shown here is derived from an EMBL/GenBank/DDBJ whole genome shotgun (WGS) entry which is preliminary data.</text>
</comment>
<sequence length="538" mass="61678">MTSSDINNMAIDVYQPSLVGETSAANPTNAAANPTNSANANSANAADLSTTISDDQNTDAVSTIGLKWMWPTVRNPEAQQVIKEGTDEDELWFLVGDKFVRFSKYEYALVTGLRFGPTDFDSNADCDIPTEGVYRTFIDPQNEFKKNGAKYTSVLFVHGFFVSIDKRYRIANWLWALVEETEKWETFPWGAYLFQILMYRMKNAKVKAGFTGDNYHIYGLSHAFLVVPGLADKLTLKPKHNCVQPRLLKRLCHTKPLKEYLKFFDSQDIQCFDKLEPTKQELIDYTWWHHVADDVRSSVRYIHRESNKTKKALLLKRTREQSPKRARTMESPNVYSGELLTRILEGVRRENELCMQRVMREVRQSPPPPPKTKTPSPPPVINPPSPSVQTTAQTTTQTTEQKTEQTKTRTPERKTPPPPPSTDDLYVPFDGNFIDDIEAFADKTDYVRRRGDQEEPEFTPIERLPIRILEYLTPIKVPRVSVKKAQSNNKFITIRRAVRPPKDSEFDTYMNSKHMKAYNAYLESGSKEKRDCGTGMFQ</sequence>
<evidence type="ECO:0008006" key="4">
    <source>
        <dbReference type="Google" id="ProtNLM"/>
    </source>
</evidence>
<gene>
    <name evidence="2" type="ORF">CASFOL_031797</name>
</gene>